<dbReference type="EMBL" id="CAJJDP010000151">
    <property type="protein sequence ID" value="CAD8209871.1"/>
    <property type="molecule type" value="Genomic_DNA"/>
</dbReference>
<keyword evidence="2" id="KW-1185">Reference proteome</keyword>
<accession>A0A8S1Y8F0</accession>
<gene>
    <name evidence="1" type="ORF">POCTA_138.1.T1490010</name>
</gene>
<sequence length="83" mass="10290">MIFNQQSIPFIYKVEQKIVLVLITRRRIFKISFNCREIILPSNKEAPSKQQKIFIIIYFEMHQPPYFKVEEFYQLNLFQFKLW</sequence>
<reference evidence="1" key="1">
    <citation type="submission" date="2021-01" db="EMBL/GenBank/DDBJ databases">
        <authorList>
            <consortium name="Genoscope - CEA"/>
            <person name="William W."/>
        </authorList>
    </citation>
    <scope>NUCLEOTIDE SEQUENCE</scope>
</reference>
<evidence type="ECO:0000313" key="2">
    <source>
        <dbReference type="Proteomes" id="UP000683925"/>
    </source>
</evidence>
<name>A0A8S1Y8F0_PAROT</name>
<dbReference type="Proteomes" id="UP000683925">
    <property type="component" value="Unassembled WGS sequence"/>
</dbReference>
<protein>
    <submittedName>
        <fullName evidence="1">Uncharacterized protein</fullName>
    </submittedName>
</protein>
<evidence type="ECO:0000313" key="1">
    <source>
        <dbReference type="EMBL" id="CAD8209871.1"/>
    </source>
</evidence>
<organism evidence="1 2">
    <name type="scientific">Paramecium octaurelia</name>
    <dbReference type="NCBI Taxonomy" id="43137"/>
    <lineage>
        <taxon>Eukaryota</taxon>
        <taxon>Sar</taxon>
        <taxon>Alveolata</taxon>
        <taxon>Ciliophora</taxon>
        <taxon>Intramacronucleata</taxon>
        <taxon>Oligohymenophorea</taxon>
        <taxon>Peniculida</taxon>
        <taxon>Parameciidae</taxon>
        <taxon>Paramecium</taxon>
    </lineage>
</organism>
<comment type="caution">
    <text evidence="1">The sequence shown here is derived from an EMBL/GenBank/DDBJ whole genome shotgun (WGS) entry which is preliminary data.</text>
</comment>
<dbReference type="AlphaFoldDB" id="A0A8S1Y8F0"/>
<proteinExistence type="predicted"/>